<dbReference type="PANTHER" id="PTHR30336:SF4">
    <property type="entry name" value="ENVELOPE BIOGENESIS FACTOR ELYC"/>
    <property type="match status" value="1"/>
</dbReference>
<dbReference type="InterPro" id="IPR003848">
    <property type="entry name" value="DUF218"/>
</dbReference>
<protein>
    <recommendedName>
        <fullName evidence="9">Envelope biogenesis factor ElyC</fullName>
    </recommendedName>
</protein>
<keyword evidence="5 10" id="KW-1133">Transmembrane helix</keyword>
<evidence type="ECO:0000313" key="13">
    <source>
        <dbReference type="Proteomes" id="UP000006690"/>
    </source>
</evidence>
<evidence type="ECO:0000259" key="11">
    <source>
        <dbReference type="Pfam" id="PF02698"/>
    </source>
</evidence>
<feature type="transmembrane region" description="Helical" evidence="10">
    <location>
        <begin position="96"/>
        <end position="116"/>
    </location>
</feature>
<dbReference type="Gene3D" id="3.40.50.620">
    <property type="entry name" value="HUPs"/>
    <property type="match status" value="1"/>
</dbReference>
<dbReference type="CDD" id="cd06259">
    <property type="entry name" value="YdcF-like"/>
    <property type="match status" value="1"/>
</dbReference>
<dbReference type="HOGENOM" id="CLU_053514_0_0_6"/>
<evidence type="ECO:0000256" key="1">
    <source>
        <dbReference type="ARBA" id="ARBA00004429"/>
    </source>
</evidence>
<dbReference type="GO" id="GO:0071555">
    <property type="term" value="P:cell wall organization"/>
    <property type="evidence" value="ECO:0007669"/>
    <property type="project" value="UniProtKB-KW"/>
</dbReference>
<feature type="transmembrane region" description="Helical" evidence="10">
    <location>
        <begin position="125"/>
        <end position="143"/>
    </location>
</feature>
<evidence type="ECO:0000256" key="9">
    <source>
        <dbReference type="ARBA" id="ARBA00070389"/>
    </source>
</evidence>
<dbReference type="Proteomes" id="UP000006690">
    <property type="component" value="Chromosome"/>
</dbReference>
<keyword evidence="6 10" id="KW-0472">Membrane</keyword>
<comment type="subcellular location">
    <subcellularLocation>
        <location evidence="1">Cell inner membrane</location>
        <topology evidence="1">Multi-pass membrane protein</topology>
    </subcellularLocation>
</comment>
<dbReference type="EMBL" id="AP012032">
    <property type="protein sequence ID" value="BAK10764.1"/>
    <property type="molecule type" value="Genomic_DNA"/>
</dbReference>
<dbReference type="KEGG" id="paj:PAJ_0684"/>
<dbReference type="InterPro" id="IPR014729">
    <property type="entry name" value="Rossmann-like_a/b/a_fold"/>
</dbReference>
<sequence>MTGWEESFPAHPIRWPDAPGLWLCRKCFAKIYPRDRQSYDPAWRGLRYAAVKHMLFCHRYGKNEALIPFLRSGCCFFGQQEVFYMVFMLKKAVGNLLLPLPFLLLLMAAGILLLWFSRWQKSGKILISVSWLIILLISLQPVADRLLLPVESRYSTWNGSQKVDYIVVLGGGYTYNPAWAPSSNLLNNSLPRVTEGVRQWLRNPQATMVFTGAAAGHNPKSNAWVAAQVAESLGVPDAHIHILDQPKDTEQEARAVSAVIGHHSFLLVTSANHMPRAMRFFQQAGLNPIAAPANQLAITSPLNWWERAFPSPLWMGHSERAIYETLGSALQRINPPTETPAS</sequence>
<dbReference type="AlphaFoldDB" id="A0A0H3KTV2"/>
<accession>A0A0H3KTV2</accession>
<keyword evidence="4 10" id="KW-0812">Transmembrane</keyword>
<dbReference type="Pfam" id="PF02698">
    <property type="entry name" value="DUF218"/>
    <property type="match status" value="1"/>
</dbReference>
<dbReference type="PANTHER" id="PTHR30336">
    <property type="entry name" value="INNER MEMBRANE PROTEIN, PROBABLE PERMEASE"/>
    <property type="match status" value="1"/>
</dbReference>
<name>A0A0H3KTV2_PANAA</name>
<evidence type="ECO:0000256" key="2">
    <source>
        <dbReference type="ARBA" id="ARBA00022475"/>
    </source>
</evidence>
<evidence type="ECO:0000256" key="7">
    <source>
        <dbReference type="ARBA" id="ARBA00023316"/>
    </source>
</evidence>
<keyword evidence="7" id="KW-0961">Cell wall biogenesis/degradation</keyword>
<evidence type="ECO:0000256" key="8">
    <source>
        <dbReference type="ARBA" id="ARBA00053487"/>
    </source>
</evidence>
<keyword evidence="2" id="KW-1003">Cell membrane</keyword>
<evidence type="ECO:0000256" key="6">
    <source>
        <dbReference type="ARBA" id="ARBA00023136"/>
    </source>
</evidence>
<dbReference type="GO" id="GO:0043164">
    <property type="term" value="P:Gram-negative-bacterium-type cell wall biogenesis"/>
    <property type="evidence" value="ECO:0007669"/>
    <property type="project" value="TreeGrafter"/>
</dbReference>
<comment type="function">
    <text evidence="8">Plays a critical role in the metabolism of the essential lipid carrier used for cell wall synthesis.</text>
</comment>
<dbReference type="PATRIC" id="fig|932677.3.peg.770"/>
<dbReference type="GO" id="GO:0000270">
    <property type="term" value="P:peptidoglycan metabolic process"/>
    <property type="evidence" value="ECO:0007669"/>
    <property type="project" value="TreeGrafter"/>
</dbReference>
<gene>
    <name evidence="12" type="primary">ycbC</name>
    <name evidence="12" type="ordered locus">PAJ_0684</name>
</gene>
<evidence type="ECO:0000256" key="4">
    <source>
        <dbReference type="ARBA" id="ARBA00022692"/>
    </source>
</evidence>
<proteinExistence type="predicted"/>
<feature type="domain" description="DUF218" evidence="11">
    <location>
        <begin position="164"/>
        <end position="327"/>
    </location>
</feature>
<organism evidence="12 13">
    <name type="scientific">Pantoea ananatis (strain AJ13355)</name>
    <dbReference type="NCBI Taxonomy" id="932677"/>
    <lineage>
        <taxon>Bacteria</taxon>
        <taxon>Pseudomonadati</taxon>
        <taxon>Pseudomonadota</taxon>
        <taxon>Gammaproteobacteria</taxon>
        <taxon>Enterobacterales</taxon>
        <taxon>Erwiniaceae</taxon>
        <taxon>Pantoea</taxon>
    </lineage>
</organism>
<dbReference type="eggNOG" id="COG1434">
    <property type="taxonomic scope" value="Bacteria"/>
</dbReference>
<evidence type="ECO:0000256" key="5">
    <source>
        <dbReference type="ARBA" id="ARBA00022989"/>
    </source>
</evidence>
<evidence type="ECO:0000256" key="10">
    <source>
        <dbReference type="SAM" id="Phobius"/>
    </source>
</evidence>
<evidence type="ECO:0000256" key="3">
    <source>
        <dbReference type="ARBA" id="ARBA00022519"/>
    </source>
</evidence>
<keyword evidence="3" id="KW-0997">Cell inner membrane</keyword>
<dbReference type="FunFam" id="3.40.50.620:FF:000164">
    <property type="entry name" value="Envelope biogenesis factor ElyC"/>
    <property type="match status" value="1"/>
</dbReference>
<dbReference type="NCBIfam" id="NF007794">
    <property type="entry name" value="PRK10494.1"/>
    <property type="match status" value="1"/>
</dbReference>
<reference evidence="13" key="1">
    <citation type="journal article" date="2012" name="Appl. Microbiol. Biotechnol.">
        <title>The complete genome sequence of Pantoea ananatis AJ13355, an organism with great biotechnological potential.</title>
        <authorList>
            <person name="Hara Y."/>
            <person name="Kadotani N."/>
            <person name="Izui H."/>
            <person name="Katashkina J.I."/>
            <person name="Kuvaeva T.M."/>
            <person name="Andreeva I.G."/>
            <person name="Golubeva L.I."/>
            <person name="Malko D.B."/>
            <person name="Makeev V.J."/>
            <person name="Mashko S.V."/>
            <person name="Kozlov Y.I."/>
        </authorList>
    </citation>
    <scope>NUCLEOTIDE SEQUENCE [LARGE SCALE GENOMIC DNA]</scope>
    <source>
        <strain evidence="13">AJ13355</strain>
    </source>
</reference>
<dbReference type="InterPro" id="IPR051599">
    <property type="entry name" value="Cell_Envelope_Assoc"/>
</dbReference>
<dbReference type="GO" id="GO:0005886">
    <property type="term" value="C:plasma membrane"/>
    <property type="evidence" value="ECO:0007669"/>
    <property type="project" value="UniProtKB-SubCell"/>
</dbReference>
<evidence type="ECO:0000313" key="12">
    <source>
        <dbReference type="EMBL" id="BAK10764.1"/>
    </source>
</evidence>